<keyword evidence="1" id="KW-0812">Transmembrane</keyword>
<name>A0ABY2UMI5_9GAMM</name>
<comment type="caution">
    <text evidence="2">The sequence shown here is derived from an EMBL/GenBank/DDBJ whole genome shotgun (WGS) entry which is preliminary data.</text>
</comment>
<dbReference type="PANTHER" id="PTHR34821:SF2">
    <property type="entry name" value="INNER MEMBRANE PROTEIN YDCZ"/>
    <property type="match status" value="1"/>
</dbReference>
<feature type="transmembrane region" description="Helical" evidence="1">
    <location>
        <begin position="119"/>
        <end position="137"/>
    </location>
</feature>
<dbReference type="Proteomes" id="UP000306791">
    <property type="component" value="Unassembled WGS sequence"/>
</dbReference>
<proteinExistence type="predicted"/>
<gene>
    <name evidence="2" type="ORF">FDY93_04300</name>
</gene>
<dbReference type="Pfam" id="PF04657">
    <property type="entry name" value="DMT_YdcZ"/>
    <property type="match status" value="1"/>
</dbReference>
<reference evidence="2 3" key="1">
    <citation type="submission" date="2019-05" db="EMBL/GenBank/DDBJ databases">
        <title>Microbulbifer harenosus sp. nov., an alginate-degrading bacterium isolated from coastal sand.</title>
        <authorList>
            <person name="Huang H."/>
            <person name="Mo K."/>
            <person name="Bao S."/>
        </authorList>
    </citation>
    <scope>NUCLEOTIDE SEQUENCE [LARGE SCALE GENOMIC DNA]</scope>
    <source>
        <strain evidence="2 3">HB161719</strain>
    </source>
</reference>
<keyword evidence="3" id="KW-1185">Reference proteome</keyword>
<evidence type="ECO:0000313" key="2">
    <source>
        <dbReference type="EMBL" id="TLM79412.1"/>
    </source>
</evidence>
<evidence type="ECO:0000313" key="3">
    <source>
        <dbReference type="Proteomes" id="UP000306791"/>
    </source>
</evidence>
<feature type="transmembrane region" description="Helical" evidence="1">
    <location>
        <begin position="87"/>
        <end position="107"/>
    </location>
</feature>
<keyword evidence="1" id="KW-0472">Membrane</keyword>
<organism evidence="2 3">
    <name type="scientific">Microbulbifer harenosus</name>
    <dbReference type="NCBI Taxonomy" id="2576840"/>
    <lineage>
        <taxon>Bacteria</taxon>
        <taxon>Pseudomonadati</taxon>
        <taxon>Pseudomonadota</taxon>
        <taxon>Gammaproteobacteria</taxon>
        <taxon>Cellvibrionales</taxon>
        <taxon>Microbulbiferaceae</taxon>
        <taxon>Microbulbifer</taxon>
    </lineage>
</organism>
<feature type="transmembrane region" description="Helical" evidence="1">
    <location>
        <begin position="25"/>
        <end position="47"/>
    </location>
</feature>
<feature type="transmembrane region" description="Helical" evidence="1">
    <location>
        <begin position="59"/>
        <end position="81"/>
    </location>
</feature>
<keyword evidence="1" id="KW-1133">Transmembrane helix</keyword>
<dbReference type="EMBL" id="VANI01000004">
    <property type="protein sequence ID" value="TLM79412.1"/>
    <property type="molecule type" value="Genomic_DNA"/>
</dbReference>
<protein>
    <submittedName>
        <fullName evidence="2">DMT family transporter</fullName>
    </submittedName>
</protein>
<dbReference type="PANTHER" id="PTHR34821">
    <property type="entry name" value="INNER MEMBRANE PROTEIN YDCZ"/>
    <property type="match status" value="1"/>
</dbReference>
<accession>A0ABY2UMI5</accession>
<evidence type="ECO:0000256" key="1">
    <source>
        <dbReference type="SAM" id="Phobius"/>
    </source>
</evidence>
<sequence length="138" mass="14387">MTAGAAIALQAGMNAQLGVLLRNSLLATAIVFGISCLVTTGAALTALRQPVSYSVLQAVPVYLWFGGLLSAFGVGIFYFLIPRMGVGQMMSFALTGQILVAMISSHFGWFDLPQKPITGARGLGVAALAAGILLINWE</sequence>
<dbReference type="InterPro" id="IPR006750">
    <property type="entry name" value="YdcZ"/>
</dbReference>